<dbReference type="AlphaFoldDB" id="A0A263D966"/>
<dbReference type="Proteomes" id="UP000242444">
    <property type="component" value="Unassembled WGS sequence"/>
</dbReference>
<dbReference type="InterPro" id="IPR023393">
    <property type="entry name" value="START-like_dom_sf"/>
</dbReference>
<reference evidence="3 4" key="1">
    <citation type="submission" date="2017-07" db="EMBL/GenBank/DDBJ databases">
        <title>Amycolatopsis antarcticus sp. nov., isolated from the surface of an Antarcticus brown macroalga.</title>
        <authorList>
            <person name="Wang J."/>
            <person name="Leiva S."/>
            <person name="Huang J."/>
            <person name="Huang Y."/>
        </authorList>
    </citation>
    <scope>NUCLEOTIDE SEQUENCE [LARGE SCALE GENOMIC DNA]</scope>
    <source>
        <strain evidence="3 4">AU-G6</strain>
    </source>
</reference>
<evidence type="ECO:0000256" key="1">
    <source>
        <dbReference type="ARBA" id="ARBA00006817"/>
    </source>
</evidence>
<gene>
    <name evidence="3" type="ORF">CFN78_02200</name>
</gene>
<dbReference type="InterPro" id="IPR013538">
    <property type="entry name" value="ASHA1/2-like_C"/>
</dbReference>
<dbReference type="SUPFAM" id="SSF55961">
    <property type="entry name" value="Bet v1-like"/>
    <property type="match status" value="1"/>
</dbReference>
<accession>A0A263D966</accession>
<dbReference type="EMBL" id="NKYE01000001">
    <property type="protein sequence ID" value="OZM75020.1"/>
    <property type="molecule type" value="Genomic_DNA"/>
</dbReference>
<protein>
    <submittedName>
        <fullName evidence="3">ATPase</fullName>
    </submittedName>
</protein>
<evidence type="ECO:0000259" key="2">
    <source>
        <dbReference type="Pfam" id="PF08327"/>
    </source>
</evidence>
<keyword evidence="4" id="KW-1185">Reference proteome</keyword>
<comment type="caution">
    <text evidence="3">The sequence shown here is derived from an EMBL/GenBank/DDBJ whole genome shotgun (WGS) entry which is preliminary data.</text>
</comment>
<organism evidence="3 4">
    <name type="scientific">Amycolatopsis antarctica</name>
    <dbReference type="NCBI Taxonomy" id="1854586"/>
    <lineage>
        <taxon>Bacteria</taxon>
        <taxon>Bacillati</taxon>
        <taxon>Actinomycetota</taxon>
        <taxon>Actinomycetes</taxon>
        <taxon>Pseudonocardiales</taxon>
        <taxon>Pseudonocardiaceae</taxon>
        <taxon>Amycolatopsis</taxon>
    </lineage>
</organism>
<dbReference type="Pfam" id="PF08327">
    <property type="entry name" value="AHSA1"/>
    <property type="match status" value="1"/>
</dbReference>
<proteinExistence type="inferred from homology"/>
<evidence type="ECO:0000313" key="3">
    <source>
        <dbReference type="EMBL" id="OZM75020.1"/>
    </source>
</evidence>
<dbReference type="OrthoDB" id="5185819at2"/>
<dbReference type="RefSeq" id="WP_094860800.1">
    <property type="nucleotide sequence ID" value="NZ_NKYE01000001.1"/>
</dbReference>
<dbReference type="InParanoid" id="A0A263D966"/>
<dbReference type="Gene3D" id="3.30.530.20">
    <property type="match status" value="1"/>
</dbReference>
<evidence type="ECO:0000313" key="4">
    <source>
        <dbReference type="Proteomes" id="UP000242444"/>
    </source>
</evidence>
<comment type="similarity">
    <text evidence="1">Belongs to the AHA1 family.</text>
</comment>
<feature type="domain" description="Activator of Hsp90 ATPase homologue 1/2-like C-terminal" evidence="2">
    <location>
        <begin position="28"/>
        <end position="160"/>
    </location>
</feature>
<sequence>MSTDTTEKKNIVTAEPGSFEIRTERAFDAPRELVYRAFTDPELVTRWWGPDALSTVVETLEARAGGNWRFVHTDGDGTEYGFHGVFHQVTPGERIVQTFEFEGMPGHIALETLTLTEENGKTTVSGSSIYQSVQDRDGMVASGMEGGWSQSMDKLEALLGSL</sequence>
<name>A0A263D966_9PSEU</name>
<dbReference type="CDD" id="cd07826">
    <property type="entry name" value="SRPBCC_CalC_Aha1-like_9"/>
    <property type="match status" value="1"/>
</dbReference>